<dbReference type="CDD" id="cd01647">
    <property type="entry name" value="RT_LTR"/>
    <property type="match status" value="1"/>
</dbReference>
<dbReference type="Pfam" id="PF17919">
    <property type="entry name" value="RT_RNaseH_2"/>
    <property type="match status" value="1"/>
</dbReference>
<dbReference type="InterPro" id="IPR043502">
    <property type="entry name" value="DNA/RNA_pol_sf"/>
</dbReference>
<evidence type="ECO:0000259" key="8">
    <source>
        <dbReference type="PROSITE" id="PS50878"/>
    </source>
</evidence>
<protein>
    <recommendedName>
        <fullName evidence="8">Reverse transcriptase domain-containing protein</fullName>
    </recommendedName>
</protein>
<evidence type="ECO:0000256" key="4">
    <source>
        <dbReference type="ARBA" id="ARBA00022759"/>
    </source>
</evidence>
<dbReference type="InterPro" id="IPR050951">
    <property type="entry name" value="Retrovirus_Pol_polyprotein"/>
</dbReference>
<evidence type="ECO:0000313" key="10">
    <source>
        <dbReference type="Proteomes" id="UP001292094"/>
    </source>
</evidence>
<keyword evidence="1" id="KW-0808">Transferase</keyword>
<dbReference type="GO" id="GO:0003964">
    <property type="term" value="F:RNA-directed DNA polymerase activity"/>
    <property type="evidence" value="ECO:0007669"/>
    <property type="project" value="UniProtKB-KW"/>
</dbReference>
<dbReference type="PANTHER" id="PTHR37984:SF5">
    <property type="entry name" value="PROTEIN NYNRIN-LIKE"/>
    <property type="match status" value="1"/>
</dbReference>
<keyword evidence="7" id="KW-0175">Coiled coil</keyword>
<keyword evidence="3" id="KW-0540">Nuclease</keyword>
<keyword evidence="4" id="KW-0255">Endonuclease</keyword>
<comment type="caution">
    <text evidence="9">The sequence shown here is derived from an EMBL/GenBank/DDBJ whole genome shotgun (WGS) entry which is preliminary data.</text>
</comment>
<proteinExistence type="predicted"/>
<evidence type="ECO:0000256" key="1">
    <source>
        <dbReference type="ARBA" id="ARBA00022679"/>
    </source>
</evidence>
<evidence type="ECO:0000256" key="7">
    <source>
        <dbReference type="SAM" id="Coils"/>
    </source>
</evidence>
<feature type="coiled-coil region" evidence="7">
    <location>
        <begin position="562"/>
        <end position="592"/>
    </location>
</feature>
<dbReference type="Pfam" id="PF00078">
    <property type="entry name" value="RVT_1"/>
    <property type="match status" value="1"/>
</dbReference>
<dbReference type="Proteomes" id="UP001292094">
    <property type="component" value="Unassembled WGS sequence"/>
</dbReference>
<evidence type="ECO:0000256" key="3">
    <source>
        <dbReference type="ARBA" id="ARBA00022722"/>
    </source>
</evidence>
<gene>
    <name evidence="9" type="ORF">Pmani_002100</name>
</gene>
<dbReference type="SUPFAM" id="SSF56672">
    <property type="entry name" value="DNA/RNA polymerases"/>
    <property type="match status" value="1"/>
</dbReference>
<keyword evidence="2" id="KW-0548">Nucleotidyltransferase</keyword>
<evidence type="ECO:0000256" key="6">
    <source>
        <dbReference type="ARBA" id="ARBA00023268"/>
    </source>
</evidence>
<dbReference type="PROSITE" id="PS50878">
    <property type="entry name" value="RT_POL"/>
    <property type="match status" value="1"/>
</dbReference>
<dbReference type="FunFam" id="3.30.70.270:FF:000026">
    <property type="entry name" value="Transposon Ty3-G Gag-Pol polyprotein"/>
    <property type="match status" value="1"/>
</dbReference>
<dbReference type="Gene3D" id="3.10.10.10">
    <property type="entry name" value="HIV Type 1 Reverse Transcriptase, subunit A, domain 1"/>
    <property type="match status" value="1"/>
</dbReference>
<evidence type="ECO:0000313" key="9">
    <source>
        <dbReference type="EMBL" id="KAK4327436.1"/>
    </source>
</evidence>
<keyword evidence="10" id="KW-1185">Reference proteome</keyword>
<dbReference type="FunFam" id="3.10.20.370:FF:000001">
    <property type="entry name" value="Retrovirus-related Pol polyprotein from transposon 17.6-like protein"/>
    <property type="match status" value="1"/>
</dbReference>
<keyword evidence="6" id="KW-0511">Multifunctional enzyme</keyword>
<dbReference type="InterPro" id="IPR041577">
    <property type="entry name" value="RT_RNaseH_2"/>
</dbReference>
<name>A0AAE1QIM3_9EUCA</name>
<sequence>MIGIGDRQLRIREGGTHKAIDISQIVLSVVIVENGDTRQGYVMLHQIKKKHQLNEEIYQISDEMGMIALELEVKRLDGSYVKLAAMIDTGSSVSLVNEEYIVTENLENVPTEVNPVPVYAANQGYIENTGKVELTVKTGASLDRQEVVVVKEKKLPTPILLGRDYLAKNAIDIMIRQVDGENLVQVKINGVEVSLNPKSDKAVTLIEGNKIVPPGNIDENDDSDKYDPNQIVEGPNWKTSTIESVPVPPSSVGYVNLVTHVVDVEEARFEPSQGNKQARVLCPGIVKLHRCPDETKSIFTVMYVNVETEGVEIEEGKTMGEVIPCEAQNFMEDEGIEEDVNSQSTRENLYRVFDSKFPPESRENEILRNLIKQYPRVFATQDDPLKVTPYYMCTLRQVDDDAVWRKPYPIPVKYHEDIKKQIKQLRAQGTIRPSRSPYNTPLVPVPKKDGGIRLCLDFRALNTKLKDDKYPLPNIQVILQQLGESKIFSCLDMYQGYHQIPLAEESMEKTAFTSPEGHWEFTALPFGIKTAPACFQRIVNSVLTGLVGNSVFVHLDDVIIYGKNLQSHVENLRKVLERLQEAKLTLKLEKCEFFKTEVDYLGHVVSAEGLKPQPSKVDAVRQMAQPETVKELQSFLGLINYYRKFIYKFSEVASPLISLMKGKANKKNNNTPLDWTPEARIAFEDLKSKLAEEVTLAFPNFAKPFMLTTDASDKSIGGVLQQKDDEGRMRPLTFFSRTLNPAETRYSTIEKEALAVIYGLQRPSDAT</sequence>
<dbReference type="InterPro" id="IPR000477">
    <property type="entry name" value="RT_dom"/>
</dbReference>
<dbReference type="Gene3D" id="2.40.70.10">
    <property type="entry name" value="Acid Proteases"/>
    <property type="match status" value="1"/>
</dbReference>
<dbReference type="GO" id="GO:0004519">
    <property type="term" value="F:endonuclease activity"/>
    <property type="evidence" value="ECO:0007669"/>
    <property type="project" value="UniProtKB-KW"/>
</dbReference>
<accession>A0AAE1QIM3</accession>
<dbReference type="CDD" id="cd00303">
    <property type="entry name" value="retropepsin_like"/>
    <property type="match status" value="1"/>
</dbReference>
<dbReference type="Gene3D" id="3.30.70.270">
    <property type="match status" value="2"/>
</dbReference>
<dbReference type="SUPFAM" id="SSF50630">
    <property type="entry name" value="Acid proteases"/>
    <property type="match status" value="1"/>
</dbReference>
<dbReference type="InterPro" id="IPR021109">
    <property type="entry name" value="Peptidase_aspartic_dom_sf"/>
</dbReference>
<dbReference type="PANTHER" id="PTHR37984">
    <property type="entry name" value="PROTEIN CBG26694"/>
    <property type="match status" value="1"/>
</dbReference>
<organism evidence="9 10">
    <name type="scientific">Petrolisthes manimaculis</name>
    <dbReference type="NCBI Taxonomy" id="1843537"/>
    <lineage>
        <taxon>Eukaryota</taxon>
        <taxon>Metazoa</taxon>
        <taxon>Ecdysozoa</taxon>
        <taxon>Arthropoda</taxon>
        <taxon>Crustacea</taxon>
        <taxon>Multicrustacea</taxon>
        <taxon>Malacostraca</taxon>
        <taxon>Eumalacostraca</taxon>
        <taxon>Eucarida</taxon>
        <taxon>Decapoda</taxon>
        <taxon>Pleocyemata</taxon>
        <taxon>Anomura</taxon>
        <taxon>Galatheoidea</taxon>
        <taxon>Porcellanidae</taxon>
        <taxon>Petrolisthes</taxon>
    </lineage>
</organism>
<dbReference type="InterPro" id="IPR043128">
    <property type="entry name" value="Rev_trsase/Diguanyl_cyclase"/>
</dbReference>
<keyword evidence="4" id="KW-0378">Hydrolase</keyword>
<keyword evidence="5" id="KW-0695">RNA-directed DNA polymerase</keyword>
<reference evidence="9" key="1">
    <citation type="submission" date="2023-11" db="EMBL/GenBank/DDBJ databases">
        <title>Genome assemblies of two species of porcelain crab, Petrolisthes cinctipes and Petrolisthes manimaculis (Anomura: Porcellanidae).</title>
        <authorList>
            <person name="Angst P."/>
        </authorList>
    </citation>
    <scope>NUCLEOTIDE SEQUENCE</scope>
    <source>
        <strain evidence="9">PB745_02</strain>
        <tissue evidence="9">Gill</tissue>
    </source>
</reference>
<feature type="domain" description="Reverse transcriptase" evidence="8">
    <location>
        <begin position="426"/>
        <end position="605"/>
    </location>
</feature>
<dbReference type="EMBL" id="JAWZYT010000149">
    <property type="protein sequence ID" value="KAK4327436.1"/>
    <property type="molecule type" value="Genomic_DNA"/>
</dbReference>
<evidence type="ECO:0000256" key="5">
    <source>
        <dbReference type="ARBA" id="ARBA00022918"/>
    </source>
</evidence>
<dbReference type="AlphaFoldDB" id="A0AAE1QIM3"/>
<evidence type="ECO:0000256" key="2">
    <source>
        <dbReference type="ARBA" id="ARBA00022695"/>
    </source>
</evidence>